<dbReference type="InterPro" id="IPR008197">
    <property type="entry name" value="WAP_dom"/>
</dbReference>
<dbReference type="PANTHER" id="PTHR19441">
    <property type="entry name" value="WHEY ACDIC PROTEIN WAP"/>
    <property type="match status" value="1"/>
</dbReference>
<dbReference type="GO" id="GO:0019731">
    <property type="term" value="P:antibacterial humoral response"/>
    <property type="evidence" value="ECO:0007669"/>
    <property type="project" value="TreeGrafter"/>
</dbReference>
<dbReference type="Ensembl" id="ENSHBUT00000001735.1">
    <property type="protein sequence ID" value="ENSHBUP00000008560.1"/>
    <property type="gene ID" value="ENSHBUG00000010184.1"/>
</dbReference>
<feature type="domain" description="WAP" evidence="1">
    <location>
        <begin position="83"/>
        <end position="130"/>
    </location>
</feature>
<dbReference type="STRING" id="8153.ENSHBUP00000008560"/>
<reference evidence="2" key="1">
    <citation type="submission" date="2025-08" db="UniProtKB">
        <authorList>
            <consortium name="Ensembl"/>
        </authorList>
    </citation>
    <scope>IDENTIFICATION</scope>
</reference>
<dbReference type="Proteomes" id="UP000264840">
    <property type="component" value="Unplaced"/>
</dbReference>
<dbReference type="PRINTS" id="PR00003">
    <property type="entry name" value="4DISULPHCORE"/>
</dbReference>
<dbReference type="GO" id="GO:0045087">
    <property type="term" value="P:innate immune response"/>
    <property type="evidence" value="ECO:0007669"/>
    <property type="project" value="TreeGrafter"/>
</dbReference>
<dbReference type="GO" id="GO:0005615">
    <property type="term" value="C:extracellular space"/>
    <property type="evidence" value="ECO:0007669"/>
    <property type="project" value="TreeGrafter"/>
</dbReference>
<proteinExistence type="predicted"/>
<reference evidence="2" key="2">
    <citation type="submission" date="2025-09" db="UniProtKB">
        <authorList>
            <consortium name="Ensembl"/>
        </authorList>
    </citation>
    <scope>IDENTIFICATION</scope>
</reference>
<dbReference type="SUPFAM" id="SSF57256">
    <property type="entry name" value="Elafin-like"/>
    <property type="match status" value="3"/>
</dbReference>
<feature type="domain" description="WAP" evidence="1">
    <location>
        <begin position="175"/>
        <end position="221"/>
    </location>
</feature>
<dbReference type="CDD" id="cd00199">
    <property type="entry name" value="WAP"/>
    <property type="match status" value="2"/>
</dbReference>
<dbReference type="PANTHER" id="PTHR19441:SF95">
    <property type="entry name" value="PERLWAPIN ISOFORM X1"/>
    <property type="match status" value="1"/>
</dbReference>
<dbReference type="AlphaFoldDB" id="A0A3Q2VC84"/>
<dbReference type="InterPro" id="IPR050514">
    <property type="entry name" value="WAP_four-disulfide_core"/>
</dbReference>
<keyword evidence="3" id="KW-1185">Reference proteome</keyword>
<name>A0A3Q2VC84_HAPBU</name>
<organism evidence="2 3">
    <name type="scientific">Haplochromis burtoni</name>
    <name type="common">Burton's mouthbrooder</name>
    <name type="synonym">Chromis burtoni</name>
    <dbReference type="NCBI Taxonomy" id="8153"/>
    <lineage>
        <taxon>Eukaryota</taxon>
        <taxon>Metazoa</taxon>
        <taxon>Chordata</taxon>
        <taxon>Craniata</taxon>
        <taxon>Vertebrata</taxon>
        <taxon>Euteleostomi</taxon>
        <taxon>Actinopterygii</taxon>
        <taxon>Neopterygii</taxon>
        <taxon>Teleostei</taxon>
        <taxon>Neoteleostei</taxon>
        <taxon>Acanthomorphata</taxon>
        <taxon>Ovalentaria</taxon>
        <taxon>Cichlomorphae</taxon>
        <taxon>Cichliformes</taxon>
        <taxon>Cichlidae</taxon>
        <taxon>African cichlids</taxon>
        <taxon>Pseudocrenilabrinae</taxon>
        <taxon>Haplochromini</taxon>
        <taxon>Haplochromis</taxon>
    </lineage>
</organism>
<feature type="domain" description="WAP" evidence="1">
    <location>
        <begin position="36"/>
        <end position="82"/>
    </location>
</feature>
<dbReference type="GeneTree" id="ENSGT00940000165527"/>
<dbReference type="Gene3D" id="4.10.75.10">
    <property type="entry name" value="Elafin-like"/>
    <property type="match status" value="3"/>
</dbReference>
<dbReference type="InterPro" id="IPR036645">
    <property type="entry name" value="Elafin-like_sf"/>
</dbReference>
<sequence length="253" mass="27753">MDKLSSTVYVLIVALCAFPHFGTVFHAHALRRGGISTVKPGFCPHRLPAALGPCVESCSTDSDCHDSEKCCSNGCGHECMVPDIVKPGVCPLGHPPTFGPCVESCSKDSDCTDKKKCCSNGCGHECMAPYIVTPLLVTLLFPSLLGFNSLMGCFAEGKCNTLWLKFFVFNVFFFFSVKPGVCPLRLLDDRRCAESCSNDIDCPDNEKCCFSESGRHCIEKLMTHCHKRQQDCPHAHLVGIHQDCKCTIKTWSC</sequence>
<evidence type="ECO:0000313" key="3">
    <source>
        <dbReference type="Proteomes" id="UP000264840"/>
    </source>
</evidence>
<protein>
    <recommendedName>
        <fullName evidence="1">WAP domain-containing protein</fullName>
    </recommendedName>
</protein>
<accession>A0A3Q2VC84</accession>
<dbReference type="PROSITE" id="PS51390">
    <property type="entry name" value="WAP"/>
    <property type="match status" value="3"/>
</dbReference>
<evidence type="ECO:0000313" key="2">
    <source>
        <dbReference type="Ensembl" id="ENSHBUP00000008560.1"/>
    </source>
</evidence>
<dbReference type="FunFam" id="4.10.75.10:FF:000001">
    <property type="entry name" value="Anosmin 1"/>
    <property type="match status" value="2"/>
</dbReference>
<dbReference type="Pfam" id="PF00095">
    <property type="entry name" value="WAP"/>
    <property type="match status" value="3"/>
</dbReference>
<dbReference type="SMART" id="SM00217">
    <property type="entry name" value="WAP"/>
    <property type="match status" value="3"/>
</dbReference>
<evidence type="ECO:0000259" key="1">
    <source>
        <dbReference type="PROSITE" id="PS51390"/>
    </source>
</evidence>
<dbReference type="GO" id="GO:0004867">
    <property type="term" value="F:serine-type endopeptidase inhibitor activity"/>
    <property type="evidence" value="ECO:0007669"/>
    <property type="project" value="TreeGrafter"/>
</dbReference>